<dbReference type="RefSeq" id="WP_060863523.1">
    <property type="nucleotide sequence ID" value="NZ_LIRB01000149.1"/>
</dbReference>
<evidence type="ECO:0000313" key="1">
    <source>
        <dbReference type="EMBL" id="KWX69387.1"/>
    </source>
</evidence>
<protein>
    <submittedName>
        <fullName evidence="1">Uncharacterized protein</fullName>
    </submittedName>
</protein>
<gene>
    <name evidence="1" type="ORF">AMQ84_30815</name>
</gene>
<name>A0A132TDH4_9BACL</name>
<keyword evidence="2" id="KW-1185">Reference proteome</keyword>
<evidence type="ECO:0000313" key="2">
    <source>
        <dbReference type="Proteomes" id="UP000070475"/>
    </source>
</evidence>
<organism evidence="1 2">
    <name type="scientific">Paenibacillus riograndensis</name>
    <dbReference type="NCBI Taxonomy" id="483937"/>
    <lineage>
        <taxon>Bacteria</taxon>
        <taxon>Bacillati</taxon>
        <taxon>Bacillota</taxon>
        <taxon>Bacilli</taxon>
        <taxon>Bacillales</taxon>
        <taxon>Paenibacillaceae</taxon>
        <taxon>Paenibacillus</taxon>
        <taxon>Paenibacillus sonchi group</taxon>
    </lineage>
</organism>
<proteinExistence type="predicted"/>
<dbReference type="OrthoDB" id="2674053at2"/>
<dbReference type="EMBL" id="LIRB01000149">
    <property type="protein sequence ID" value="KWX69387.1"/>
    <property type="molecule type" value="Genomic_DNA"/>
</dbReference>
<dbReference type="Proteomes" id="UP000070475">
    <property type="component" value="Unassembled WGS sequence"/>
</dbReference>
<accession>A0A132TDH4</accession>
<dbReference type="PATRIC" id="fig|483937.3.peg.103"/>
<comment type="caution">
    <text evidence="1">The sequence shown here is derived from an EMBL/GenBank/DDBJ whole genome shotgun (WGS) entry which is preliminary data.</text>
</comment>
<reference evidence="1 2" key="1">
    <citation type="submission" date="2015-08" db="EMBL/GenBank/DDBJ databases">
        <title>Genomes of Paenibacillus riograndensis.</title>
        <authorList>
            <person name="Sant'Anna F.H."/>
            <person name="Souza R."/>
            <person name="Ambrosini A."/>
            <person name="Bach E."/>
            <person name="Fernandes G."/>
            <person name="Balsanelli E."/>
            <person name="Baura V.A."/>
            <person name="Pedrosa F.O."/>
            <person name="Souza E.M."/>
            <person name="Passaglia L."/>
        </authorList>
    </citation>
    <scope>NUCLEOTIDE SEQUENCE [LARGE SCALE GENOMIC DNA]</scope>
    <source>
        <strain evidence="1 2">CAS34</strain>
    </source>
</reference>
<dbReference type="AlphaFoldDB" id="A0A132TDH4"/>
<sequence>MAEIKGKNTFEWANLARMAEIKGKNTFERAAKARRAEIKGENTFDSAAPSNTKAVPGSHPPGTAFVFTGRPFPVGVTAVFAQMYTAQRFLLLPV</sequence>